<evidence type="ECO:0000256" key="5">
    <source>
        <dbReference type="ARBA" id="ARBA00023163"/>
    </source>
</evidence>
<feature type="domain" description="PAS" evidence="9">
    <location>
        <begin position="1"/>
        <end position="47"/>
    </location>
</feature>
<dbReference type="InterPro" id="IPR000014">
    <property type="entry name" value="PAS"/>
</dbReference>
<dbReference type="NCBIfam" id="TIGR00229">
    <property type="entry name" value="sensory_box"/>
    <property type="match status" value="1"/>
</dbReference>
<dbReference type="InterPro" id="IPR058031">
    <property type="entry name" value="AAA_lid_NorR"/>
</dbReference>
<keyword evidence="7" id="KW-0175">Coiled coil</keyword>
<dbReference type="InterPro" id="IPR000700">
    <property type="entry name" value="PAS-assoc_C"/>
</dbReference>
<organism evidence="11 12">
    <name type="scientific">Oceanobacillus caeni</name>
    <dbReference type="NCBI Taxonomy" id="405946"/>
    <lineage>
        <taxon>Bacteria</taxon>
        <taxon>Bacillati</taxon>
        <taxon>Bacillota</taxon>
        <taxon>Bacilli</taxon>
        <taxon>Bacillales</taxon>
        <taxon>Bacillaceae</taxon>
        <taxon>Oceanobacillus</taxon>
    </lineage>
</organism>
<dbReference type="SUPFAM" id="SSF52540">
    <property type="entry name" value="P-loop containing nucleoside triphosphate hydrolases"/>
    <property type="match status" value="1"/>
</dbReference>
<dbReference type="InterPro" id="IPR009057">
    <property type="entry name" value="Homeodomain-like_sf"/>
</dbReference>
<sequence>MELDGILDASNDNIVVTDGEGRVLRVSSNCTSIYGKEQDDLVGKTIFQLEKEHIFYPSVTAFVLKEKKEVQVMQRTPTGKVIMATGIPVFDWKRDIVRVISFSHDLTEIQQLKEDYEQLRTKMVKYESEIEELREKESKPDQVVIKSKAMMEIRELLNRVAKSDATVVLLGESGVGKNVFARSLHDGSDRHKAKFIEVNCGAIPETLFESELFGYEPGSFTGASKNGKAGMIELAHQGTLFLDEIAELPLAIQVKLLKVLQDRKVTRIGGSKSKNVDFRLIVATNQDLEEMVNQGKFRKDLFYRLNVIPITIPPLRDRKDDIYHLAQNYLSIFNKKYNMKKFFHSSTIDVFQQYEWPGNVRELENLVERLVLTSDTNVIYPSSLPFVKEMETFEQFREEWPLETFEQRGLTLQEALEEVEKSWLRRAYRQYKTTYEMADYLGLSQPTVVRRLKKYNINS</sequence>
<dbReference type="InterPro" id="IPR002078">
    <property type="entry name" value="Sigma_54_int"/>
</dbReference>
<dbReference type="Gene3D" id="1.10.10.60">
    <property type="entry name" value="Homeodomain-like"/>
    <property type="match status" value="1"/>
</dbReference>
<comment type="caution">
    <text evidence="11">The sequence shown here is derived from an EMBL/GenBank/DDBJ whole genome shotgun (WGS) entry which is preliminary data.</text>
</comment>
<dbReference type="SMART" id="SM00382">
    <property type="entry name" value="AAA"/>
    <property type="match status" value="1"/>
</dbReference>
<dbReference type="NCBIfam" id="TIGR04381">
    <property type="entry name" value="HTH_TypR"/>
    <property type="match status" value="1"/>
</dbReference>
<dbReference type="SUPFAM" id="SSF46689">
    <property type="entry name" value="Homeodomain-like"/>
    <property type="match status" value="1"/>
</dbReference>
<dbReference type="PANTHER" id="PTHR32071">
    <property type="entry name" value="TRANSCRIPTIONAL REGULATORY PROTEIN"/>
    <property type="match status" value="1"/>
</dbReference>
<dbReference type="Proteomes" id="UP000037854">
    <property type="component" value="Unassembled WGS sequence"/>
</dbReference>
<evidence type="ECO:0000256" key="1">
    <source>
        <dbReference type="ARBA" id="ARBA00022741"/>
    </source>
</evidence>
<evidence type="ECO:0000259" key="9">
    <source>
        <dbReference type="PROSITE" id="PS50112"/>
    </source>
</evidence>
<keyword evidence="4" id="KW-0805">Transcription regulation</keyword>
<dbReference type="PANTHER" id="PTHR32071:SF57">
    <property type="entry name" value="C4-DICARBOXYLATE TRANSPORT TRANSCRIPTIONAL REGULATORY PROTEIN DCTD"/>
    <property type="match status" value="1"/>
</dbReference>
<dbReference type="InterPro" id="IPR027417">
    <property type="entry name" value="P-loop_NTPase"/>
</dbReference>
<dbReference type="InterPro" id="IPR025662">
    <property type="entry name" value="Sigma_54_int_dom_ATP-bd_1"/>
</dbReference>
<dbReference type="InterPro" id="IPR035965">
    <property type="entry name" value="PAS-like_dom_sf"/>
</dbReference>
<dbReference type="EMBL" id="LGTK01000094">
    <property type="protein sequence ID" value="KPH71127.1"/>
    <property type="molecule type" value="Genomic_DNA"/>
</dbReference>
<proteinExistence type="predicted"/>
<dbReference type="Gene3D" id="3.30.450.20">
    <property type="entry name" value="PAS domain"/>
    <property type="match status" value="1"/>
</dbReference>
<dbReference type="CDD" id="cd00009">
    <property type="entry name" value="AAA"/>
    <property type="match status" value="1"/>
</dbReference>
<keyword evidence="2" id="KW-0058">Aromatic hydrocarbons catabolism</keyword>
<evidence type="ECO:0000256" key="2">
    <source>
        <dbReference type="ARBA" id="ARBA00022797"/>
    </source>
</evidence>
<feature type="coiled-coil region" evidence="7">
    <location>
        <begin position="109"/>
        <end position="136"/>
    </location>
</feature>
<dbReference type="Pfam" id="PF25601">
    <property type="entry name" value="AAA_lid_14"/>
    <property type="match status" value="1"/>
</dbReference>
<gene>
    <name evidence="11" type="ORF">AFL42_16305</name>
</gene>
<dbReference type="Gene3D" id="1.10.8.60">
    <property type="match status" value="1"/>
</dbReference>
<dbReference type="InterPro" id="IPR003593">
    <property type="entry name" value="AAA+_ATPase"/>
</dbReference>
<evidence type="ECO:0000259" key="10">
    <source>
        <dbReference type="PROSITE" id="PS50113"/>
    </source>
</evidence>
<dbReference type="SMART" id="SM00091">
    <property type="entry name" value="PAS"/>
    <property type="match status" value="1"/>
</dbReference>
<dbReference type="PROSITE" id="PS50113">
    <property type="entry name" value="PAC"/>
    <property type="match status" value="1"/>
</dbReference>
<name>A0ABR5MFK1_9BACI</name>
<evidence type="ECO:0000256" key="4">
    <source>
        <dbReference type="ARBA" id="ARBA00023015"/>
    </source>
</evidence>
<evidence type="ECO:0000313" key="11">
    <source>
        <dbReference type="EMBL" id="KPH71127.1"/>
    </source>
</evidence>
<dbReference type="Pfam" id="PF00158">
    <property type="entry name" value="Sigma54_activat"/>
    <property type="match status" value="1"/>
</dbReference>
<dbReference type="PROSITE" id="PS50112">
    <property type="entry name" value="PAS"/>
    <property type="match status" value="1"/>
</dbReference>
<evidence type="ECO:0000313" key="12">
    <source>
        <dbReference type="Proteomes" id="UP000037854"/>
    </source>
</evidence>
<dbReference type="Pfam" id="PF13426">
    <property type="entry name" value="PAS_9"/>
    <property type="match status" value="1"/>
</dbReference>
<keyword evidence="1" id="KW-0547">Nucleotide-binding</keyword>
<dbReference type="InterPro" id="IPR025944">
    <property type="entry name" value="Sigma_54_int_dom_CS"/>
</dbReference>
<keyword evidence="5" id="KW-0804">Transcription</keyword>
<dbReference type="SUPFAM" id="SSF55785">
    <property type="entry name" value="PYP-like sensor domain (PAS domain)"/>
    <property type="match status" value="1"/>
</dbReference>
<feature type="domain" description="Sigma-54 factor interaction" evidence="8">
    <location>
        <begin position="143"/>
        <end position="372"/>
    </location>
</feature>
<keyword evidence="3" id="KW-0067">ATP-binding</keyword>
<dbReference type="Pfam" id="PF18024">
    <property type="entry name" value="HTH_50"/>
    <property type="match status" value="1"/>
</dbReference>
<dbReference type="RefSeq" id="WP_060669240.1">
    <property type="nucleotide sequence ID" value="NZ_LGTK01000094.1"/>
</dbReference>
<evidence type="ECO:0000256" key="3">
    <source>
        <dbReference type="ARBA" id="ARBA00022840"/>
    </source>
</evidence>
<evidence type="ECO:0000256" key="7">
    <source>
        <dbReference type="SAM" id="Coils"/>
    </source>
</evidence>
<feature type="domain" description="PAC" evidence="10">
    <location>
        <begin position="66"/>
        <end position="118"/>
    </location>
</feature>
<evidence type="ECO:0000259" key="8">
    <source>
        <dbReference type="PROSITE" id="PS50045"/>
    </source>
</evidence>
<dbReference type="CDD" id="cd00130">
    <property type="entry name" value="PAS"/>
    <property type="match status" value="1"/>
</dbReference>
<dbReference type="PROSITE" id="PS50045">
    <property type="entry name" value="SIGMA54_INTERACT_4"/>
    <property type="match status" value="1"/>
</dbReference>
<dbReference type="Gene3D" id="3.40.50.300">
    <property type="entry name" value="P-loop containing nucleotide triphosphate hydrolases"/>
    <property type="match status" value="1"/>
</dbReference>
<dbReference type="PROSITE" id="PS00688">
    <property type="entry name" value="SIGMA54_INTERACT_3"/>
    <property type="match status" value="1"/>
</dbReference>
<dbReference type="InterPro" id="IPR030828">
    <property type="entry name" value="HTH_TyrR"/>
</dbReference>
<protein>
    <recommendedName>
        <fullName evidence="6">HTH-type transcriptional regulatory protein TyrR</fullName>
    </recommendedName>
</protein>
<feature type="non-terminal residue" evidence="11">
    <location>
        <position position="459"/>
    </location>
</feature>
<keyword evidence="12" id="KW-1185">Reference proteome</keyword>
<dbReference type="PROSITE" id="PS00675">
    <property type="entry name" value="SIGMA54_INTERACT_1"/>
    <property type="match status" value="1"/>
</dbReference>
<reference evidence="11 12" key="1">
    <citation type="submission" date="2015-07" db="EMBL/GenBank/DDBJ databases">
        <title>High-quality draft genome sequence of Oceanobacillus caeni HM6, a bacillus isolated from a human feces.</title>
        <authorList>
            <person name="Kumar J."/>
            <person name="Verma M.K."/>
            <person name="Pandey R."/>
            <person name="Bhambi M."/>
            <person name="Chauhan N."/>
        </authorList>
    </citation>
    <scope>NUCLEOTIDE SEQUENCE [LARGE SCALE GENOMIC DNA]</scope>
    <source>
        <strain evidence="11 12">HM6</strain>
    </source>
</reference>
<evidence type="ECO:0000256" key="6">
    <source>
        <dbReference type="ARBA" id="ARBA00029500"/>
    </source>
</evidence>
<accession>A0ABR5MFK1</accession>